<dbReference type="Proteomes" id="UP000516134">
    <property type="component" value="Chromosome"/>
</dbReference>
<gene>
    <name evidence="1" type="ORF">H9L15_04715</name>
</gene>
<name>A0ABX6T2M9_9SPHN</name>
<accession>A0ABX6T2M9</accession>
<evidence type="ECO:0000313" key="1">
    <source>
        <dbReference type="EMBL" id="QNP43925.1"/>
    </source>
</evidence>
<reference evidence="1 2" key="1">
    <citation type="submission" date="2020-08" db="EMBL/GenBank/DDBJ databases">
        <title>Genome sequence of Sphingomonas daechungensis KACC 18115T.</title>
        <authorList>
            <person name="Hyun D.-W."/>
            <person name="Bae J.-W."/>
        </authorList>
    </citation>
    <scope>NUCLEOTIDE SEQUENCE [LARGE SCALE GENOMIC DNA]</scope>
    <source>
        <strain evidence="1 2">KACC 18115</strain>
    </source>
</reference>
<sequence length="122" mass="13447">MAVFAEWLVNAIALGAPELGIDGEQVEALKQRLAEHNYTYVRTDKLRRSAGEPACLAIYAHSPTELTVTVNCKLPNGEAISRTLAEHPFSRDELVYGRAISRVILDEDRKLTVYAHDGALLA</sequence>
<proteinExistence type="predicted"/>
<protein>
    <submittedName>
        <fullName evidence="1">Uncharacterized protein</fullName>
    </submittedName>
</protein>
<dbReference type="EMBL" id="CP060780">
    <property type="protein sequence ID" value="QNP43925.1"/>
    <property type="molecule type" value="Genomic_DNA"/>
</dbReference>
<dbReference type="RefSeq" id="WP_187715349.1">
    <property type="nucleotide sequence ID" value="NZ_BAABJC010000001.1"/>
</dbReference>
<evidence type="ECO:0000313" key="2">
    <source>
        <dbReference type="Proteomes" id="UP000516134"/>
    </source>
</evidence>
<keyword evidence="2" id="KW-1185">Reference proteome</keyword>
<organism evidence="1 2">
    <name type="scientific">Sphingomonas daechungensis</name>
    <dbReference type="NCBI Taxonomy" id="1176646"/>
    <lineage>
        <taxon>Bacteria</taxon>
        <taxon>Pseudomonadati</taxon>
        <taxon>Pseudomonadota</taxon>
        <taxon>Alphaproteobacteria</taxon>
        <taxon>Sphingomonadales</taxon>
        <taxon>Sphingomonadaceae</taxon>
        <taxon>Sphingomonas</taxon>
    </lineage>
</organism>